<evidence type="ECO:0000259" key="2">
    <source>
        <dbReference type="Pfam" id="PF00241"/>
    </source>
</evidence>
<organism evidence="3 4">
    <name type="scientific">Acanthaster planci</name>
    <name type="common">Crown-of-thorns starfish</name>
    <dbReference type="NCBI Taxonomy" id="133434"/>
    <lineage>
        <taxon>Eukaryota</taxon>
        <taxon>Metazoa</taxon>
        <taxon>Echinodermata</taxon>
        <taxon>Eleutherozoa</taxon>
        <taxon>Asterozoa</taxon>
        <taxon>Asteroidea</taxon>
        <taxon>Valvatacea</taxon>
        <taxon>Valvatida</taxon>
        <taxon>Acanthasteridae</taxon>
        <taxon>Acanthaster</taxon>
    </lineage>
</organism>
<evidence type="ECO:0000313" key="4">
    <source>
        <dbReference type="RefSeq" id="XP_022105330.1"/>
    </source>
</evidence>
<sequence>MFRLLLLSLVSAMVLAEDETQLLRDLLRALQSTEGGELEQARSELRRYSAPGLSYGSALALHRCKSRVLNPDDDIIWCTAKFDRYSLSTDLDAMGTNYDKLLDRLKLDGDYVGLFIFSKYEIGGPNTVKTAFLSWIGQHTPETFKSNMRAARDKVDDAMGTPDSYSKEVSTLAEVQYDVIVKEISESS</sequence>
<feature type="signal peptide" evidence="1">
    <location>
        <begin position="1"/>
        <end position="16"/>
    </location>
</feature>
<accession>A0A8B7ZKB6</accession>
<dbReference type="Pfam" id="PF00241">
    <property type="entry name" value="Cofilin_ADF"/>
    <property type="match status" value="1"/>
</dbReference>
<gene>
    <name evidence="4" type="primary">LOC110987159</name>
</gene>
<keyword evidence="3" id="KW-1185">Reference proteome</keyword>
<evidence type="ECO:0000313" key="3">
    <source>
        <dbReference type="Proteomes" id="UP000694845"/>
    </source>
</evidence>
<dbReference type="Gene3D" id="3.40.20.10">
    <property type="entry name" value="Severin"/>
    <property type="match status" value="1"/>
</dbReference>
<feature type="chain" id="PRO_5034974419" evidence="1">
    <location>
        <begin position="17"/>
        <end position="188"/>
    </location>
</feature>
<evidence type="ECO:0000256" key="1">
    <source>
        <dbReference type="SAM" id="SignalP"/>
    </source>
</evidence>
<dbReference type="KEGG" id="aplc:110987159"/>
<dbReference type="InterPro" id="IPR002108">
    <property type="entry name" value="ADF-H"/>
</dbReference>
<dbReference type="Proteomes" id="UP000694845">
    <property type="component" value="Unplaced"/>
</dbReference>
<dbReference type="GeneID" id="110987159"/>
<name>A0A8B7ZKB6_ACAPL</name>
<reference evidence="4" key="1">
    <citation type="submission" date="2025-08" db="UniProtKB">
        <authorList>
            <consortium name="RefSeq"/>
        </authorList>
    </citation>
    <scope>IDENTIFICATION</scope>
</reference>
<keyword evidence="1" id="KW-0732">Signal</keyword>
<proteinExistence type="predicted"/>
<feature type="domain" description="ADF-H" evidence="2">
    <location>
        <begin position="73"/>
        <end position="184"/>
    </location>
</feature>
<protein>
    <submittedName>
        <fullName evidence="4">Uncharacterized protein LOC110987159</fullName>
    </submittedName>
</protein>
<dbReference type="InterPro" id="IPR029006">
    <property type="entry name" value="ADF-H/Gelsolin-like_dom_sf"/>
</dbReference>
<dbReference type="RefSeq" id="XP_022105330.1">
    <property type="nucleotide sequence ID" value="XM_022249638.1"/>
</dbReference>
<dbReference type="SUPFAM" id="SSF55753">
    <property type="entry name" value="Actin depolymerizing proteins"/>
    <property type="match status" value="1"/>
</dbReference>
<dbReference type="AlphaFoldDB" id="A0A8B7ZKB6"/>